<dbReference type="AlphaFoldDB" id="A0A2I0SRL2"/>
<protein>
    <recommendedName>
        <fullName evidence="4">Secreted protein</fullName>
    </recommendedName>
</protein>
<dbReference type="Pfam" id="PF19560">
    <property type="entry name" value="DUF6082"/>
    <property type="match status" value="1"/>
</dbReference>
<keyword evidence="1" id="KW-1133">Transmembrane helix</keyword>
<evidence type="ECO:0000256" key="1">
    <source>
        <dbReference type="SAM" id="Phobius"/>
    </source>
</evidence>
<dbReference type="RefSeq" id="WP_103549612.1">
    <property type="nucleotide sequence ID" value="NZ_JBHJSK010000024.1"/>
</dbReference>
<dbReference type="OrthoDB" id="4238512at2"/>
<keyword evidence="1" id="KW-0472">Membrane</keyword>
<evidence type="ECO:0008006" key="4">
    <source>
        <dbReference type="Google" id="ProtNLM"/>
    </source>
</evidence>
<feature type="transmembrane region" description="Helical" evidence="1">
    <location>
        <begin position="12"/>
        <end position="31"/>
    </location>
</feature>
<keyword evidence="1" id="KW-0812">Transmembrane</keyword>
<gene>
    <name evidence="2" type="ORF">CW362_13155</name>
</gene>
<proteinExistence type="predicted"/>
<evidence type="ECO:0000313" key="3">
    <source>
        <dbReference type="Proteomes" id="UP000236178"/>
    </source>
</evidence>
<dbReference type="EMBL" id="PJOS01000020">
    <property type="protein sequence ID" value="PKT72554.1"/>
    <property type="molecule type" value="Genomic_DNA"/>
</dbReference>
<sequence>MTTQNHGVRRLSSAATAGLAFAVGVLAVLVAQQRRFEALRLRVTQALEADDRNARLAEQQRFQTYLLDKALNDPDLAEVLSTINKVDPTKRRQYLFANAIYTNALRAHRAGDVTWDELHGHLRVICQSAIFRDYWDATRHHRASLRSASQEARVGRMVDTLIRDLDESDTEEWWVVGELPPEQG</sequence>
<dbReference type="Proteomes" id="UP000236178">
    <property type="component" value="Unassembled WGS sequence"/>
</dbReference>
<name>A0A2I0SRL2_9ACTN</name>
<evidence type="ECO:0000313" key="2">
    <source>
        <dbReference type="EMBL" id="PKT72554.1"/>
    </source>
</evidence>
<keyword evidence="3" id="KW-1185">Reference proteome</keyword>
<organism evidence="2 3">
    <name type="scientific">Streptomyces populi</name>
    <dbReference type="NCBI Taxonomy" id="2058924"/>
    <lineage>
        <taxon>Bacteria</taxon>
        <taxon>Bacillati</taxon>
        <taxon>Actinomycetota</taxon>
        <taxon>Actinomycetes</taxon>
        <taxon>Kitasatosporales</taxon>
        <taxon>Streptomycetaceae</taxon>
        <taxon>Streptomyces</taxon>
    </lineage>
</organism>
<accession>A0A2I0SRL2</accession>
<reference evidence="2 3" key="1">
    <citation type="submission" date="2017-12" db="EMBL/GenBank/DDBJ databases">
        <title>Streptomyces populusis sp. nov., a novel endophytic actinobacterium isolated from stems of Populus adenopoda Maxim.</title>
        <authorList>
            <person name="Wang Z."/>
        </authorList>
    </citation>
    <scope>NUCLEOTIDE SEQUENCE [LARGE SCALE GENOMIC DNA]</scope>
    <source>
        <strain evidence="2 3">A249</strain>
    </source>
</reference>
<comment type="caution">
    <text evidence="2">The sequence shown here is derived from an EMBL/GenBank/DDBJ whole genome shotgun (WGS) entry which is preliminary data.</text>
</comment>
<dbReference type="InterPro" id="IPR045728">
    <property type="entry name" value="DUF6082"/>
</dbReference>